<keyword evidence="2" id="KW-1185">Reference proteome</keyword>
<reference evidence="1" key="1">
    <citation type="submission" date="2020-07" db="EMBL/GenBank/DDBJ databases">
        <title>Multicomponent nature underlies the extraordinary mechanical properties of spider dragline silk.</title>
        <authorList>
            <person name="Kono N."/>
            <person name="Nakamura H."/>
            <person name="Mori M."/>
            <person name="Yoshida Y."/>
            <person name="Ohtoshi R."/>
            <person name="Malay A.D."/>
            <person name="Moran D.A.P."/>
            <person name="Tomita M."/>
            <person name="Numata K."/>
            <person name="Arakawa K."/>
        </authorList>
    </citation>
    <scope>NUCLEOTIDE SEQUENCE</scope>
</reference>
<dbReference type="Proteomes" id="UP000887116">
    <property type="component" value="Unassembled WGS sequence"/>
</dbReference>
<proteinExistence type="predicted"/>
<dbReference type="AlphaFoldDB" id="A0A8X6L829"/>
<accession>A0A8X6L829</accession>
<organism evidence="1 2">
    <name type="scientific">Trichonephila clavata</name>
    <name type="common">Joro spider</name>
    <name type="synonym">Nephila clavata</name>
    <dbReference type="NCBI Taxonomy" id="2740835"/>
    <lineage>
        <taxon>Eukaryota</taxon>
        <taxon>Metazoa</taxon>
        <taxon>Ecdysozoa</taxon>
        <taxon>Arthropoda</taxon>
        <taxon>Chelicerata</taxon>
        <taxon>Arachnida</taxon>
        <taxon>Araneae</taxon>
        <taxon>Araneomorphae</taxon>
        <taxon>Entelegynae</taxon>
        <taxon>Araneoidea</taxon>
        <taxon>Nephilidae</taxon>
        <taxon>Trichonephila</taxon>
    </lineage>
</organism>
<name>A0A8X6L829_TRICU</name>
<dbReference type="OrthoDB" id="10251727at2759"/>
<comment type="caution">
    <text evidence="1">The sequence shown here is derived from an EMBL/GenBank/DDBJ whole genome shotgun (WGS) entry which is preliminary data.</text>
</comment>
<evidence type="ECO:0000313" key="2">
    <source>
        <dbReference type="Proteomes" id="UP000887116"/>
    </source>
</evidence>
<gene>
    <name evidence="1" type="ORF">TNCT_22361</name>
</gene>
<protein>
    <submittedName>
        <fullName evidence="1">Uncharacterized protein</fullName>
    </submittedName>
</protein>
<evidence type="ECO:0000313" key="1">
    <source>
        <dbReference type="EMBL" id="GFR01151.1"/>
    </source>
</evidence>
<sequence>MLNKSRKSDATSKKLIPIKHVKKAITVLKTLNEKIVQNELKKKPLLGDTSDSPVFLQVTLKKIPPKRALQMIR</sequence>
<feature type="non-terminal residue" evidence="1">
    <location>
        <position position="1"/>
    </location>
</feature>
<dbReference type="EMBL" id="BMAO01035091">
    <property type="protein sequence ID" value="GFR01151.1"/>
    <property type="molecule type" value="Genomic_DNA"/>
</dbReference>